<dbReference type="GO" id="GO:0032259">
    <property type="term" value="P:methylation"/>
    <property type="evidence" value="ECO:0007669"/>
    <property type="project" value="UniProtKB-KW"/>
</dbReference>
<dbReference type="InterPro" id="IPR029026">
    <property type="entry name" value="tRNA_m1G_MTases_N"/>
</dbReference>
<dbReference type="SUPFAM" id="SSF55315">
    <property type="entry name" value="L30e-like"/>
    <property type="match status" value="1"/>
</dbReference>
<dbReference type="AlphaFoldDB" id="A0A6N7ITL6"/>
<dbReference type="GO" id="GO:0003723">
    <property type="term" value="F:RNA binding"/>
    <property type="evidence" value="ECO:0007669"/>
    <property type="project" value="InterPro"/>
</dbReference>
<dbReference type="OrthoDB" id="9794400at2"/>
<evidence type="ECO:0000313" key="5">
    <source>
        <dbReference type="EMBL" id="MQL52807.1"/>
    </source>
</evidence>
<dbReference type="Pfam" id="PF00588">
    <property type="entry name" value="SpoU_methylase"/>
    <property type="match status" value="1"/>
</dbReference>
<evidence type="ECO:0000259" key="4">
    <source>
        <dbReference type="SMART" id="SM00967"/>
    </source>
</evidence>
<protein>
    <submittedName>
        <fullName evidence="5">RNA methyltransferase</fullName>
    </submittedName>
</protein>
<dbReference type="CDD" id="cd18095">
    <property type="entry name" value="SpoU-like_rRNA-MTase"/>
    <property type="match status" value="1"/>
</dbReference>
<dbReference type="EMBL" id="WHYR01000029">
    <property type="protein sequence ID" value="MQL52807.1"/>
    <property type="molecule type" value="Genomic_DNA"/>
</dbReference>
<feature type="domain" description="RNA 2-O ribose methyltransferase substrate binding" evidence="4">
    <location>
        <begin position="30"/>
        <end position="104"/>
    </location>
</feature>
<evidence type="ECO:0000256" key="3">
    <source>
        <dbReference type="ARBA" id="ARBA00022679"/>
    </source>
</evidence>
<dbReference type="GO" id="GO:0008173">
    <property type="term" value="F:RNA methyltransferase activity"/>
    <property type="evidence" value="ECO:0007669"/>
    <property type="project" value="InterPro"/>
</dbReference>
<dbReference type="PANTHER" id="PTHR43191">
    <property type="entry name" value="RRNA METHYLTRANSFERASE 3"/>
    <property type="match status" value="1"/>
</dbReference>
<dbReference type="GO" id="GO:0006396">
    <property type="term" value="P:RNA processing"/>
    <property type="evidence" value="ECO:0007669"/>
    <property type="project" value="InterPro"/>
</dbReference>
<keyword evidence="6" id="KW-1185">Reference proteome</keyword>
<dbReference type="RefSeq" id="WP_152947232.1">
    <property type="nucleotide sequence ID" value="NZ_WHYR01000029.1"/>
</dbReference>
<gene>
    <name evidence="5" type="ORF">GFC01_11145</name>
</gene>
<name>A0A6N7ITL6_9FIRM</name>
<evidence type="ECO:0000313" key="6">
    <source>
        <dbReference type="Proteomes" id="UP000441717"/>
    </source>
</evidence>
<dbReference type="PANTHER" id="PTHR43191:SF2">
    <property type="entry name" value="RRNA METHYLTRANSFERASE 3, MITOCHONDRIAL"/>
    <property type="match status" value="1"/>
</dbReference>
<organism evidence="5 6">
    <name type="scientific">Desulfofundulus thermobenzoicus</name>
    <dbReference type="NCBI Taxonomy" id="29376"/>
    <lineage>
        <taxon>Bacteria</taxon>
        <taxon>Bacillati</taxon>
        <taxon>Bacillota</taxon>
        <taxon>Clostridia</taxon>
        <taxon>Eubacteriales</taxon>
        <taxon>Peptococcaceae</taxon>
        <taxon>Desulfofundulus</taxon>
    </lineage>
</organism>
<dbReference type="InterPro" id="IPR029028">
    <property type="entry name" value="Alpha/beta_knot_MTases"/>
</dbReference>
<dbReference type="GO" id="GO:0005737">
    <property type="term" value="C:cytoplasm"/>
    <property type="evidence" value="ECO:0007669"/>
    <property type="project" value="UniProtKB-ARBA"/>
</dbReference>
<dbReference type="Pfam" id="PF22435">
    <property type="entry name" value="MRM3-like_sub_bind"/>
    <property type="match status" value="1"/>
</dbReference>
<accession>A0A6N7ITL6</accession>
<evidence type="ECO:0000256" key="2">
    <source>
        <dbReference type="ARBA" id="ARBA00022603"/>
    </source>
</evidence>
<dbReference type="SMART" id="SM00967">
    <property type="entry name" value="SpoU_sub_bind"/>
    <property type="match status" value="1"/>
</dbReference>
<dbReference type="SUPFAM" id="SSF75217">
    <property type="entry name" value="alpha/beta knot"/>
    <property type="match status" value="1"/>
</dbReference>
<keyword evidence="3 5" id="KW-0808">Transferase</keyword>
<dbReference type="Proteomes" id="UP000441717">
    <property type="component" value="Unassembled WGS sequence"/>
</dbReference>
<dbReference type="Gene3D" id="3.30.1330.30">
    <property type="match status" value="1"/>
</dbReference>
<proteinExistence type="inferred from homology"/>
<dbReference type="InterPro" id="IPR051259">
    <property type="entry name" value="rRNA_Methyltransferase"/>
</dbReference>
<dbReference type="InterPro" id="IPR001537">
    <property type="entry name" value="SpoU_MeTrfase"/>
</dbReference>
<evidence type="ECO:0000256" key="1">
    <source>
        <dbReference type="ARBA" id="ARBA00007228"/>
    </source>
</evidence>
<comment type="caution">
    <text evidence="5">The sequence shown here is derived from an EMBL/GenBank/DDBJ whole genome shotgun (WGS) entry which is preliminary data.</text>
</comment>
<sequence>MEIKSHGNNLIKYVRRLSRRRQREKEGRFLLEGVRLVQEALSSGWPVEVLLYTGVVEERAAGLLEQARQKGIRTVAVAEKLLMELTDTVNPQGVLAVVKRPGYTLGELFQDAPTLLVLVEGVADPGNLGTIIRSADAAGAGGVVLLPGTVDLYNPKTIRSTMGSLFHLPVVPAGEEELLAFLHSSGIQVVAGVPRGGTPLWTVDLTRPSALLVGSEAAGISSYWWDRAAHLAIIPMPGRAESLNVAAAASIMLYEAVRQRQS</sequence>
<dbReference type="Gene3D" id="3.40.1280.10">
    <property type="match status" value="1"/>
</dbReference>
<dbReference type="InterPro" id="IPR013123">
    <property type="entry name" value="SpoU_subst-bd"/>
</dbReference>
<dbReference type="InterPro" id="IPR029064">
    <property type="entry name" value="Ribosomal_eL30-like_sf"/>
</dbReference>
<comment type="similarity">
    <text evidence="1">Belongs to the class IV-like SAM-binding methyltransferase superfamily. RNA methyltransferase TrmH family.</text>
</comment>
<keyword evidence="2 5" id="KW-0489">Methyltransferase</keyword>
<reference evidence="5 6" key="1">
    <citation type="submission" date="2019-10" db="EMBL/GenBank/DDBJ databases">
        <title>Comparative genomics of sulfur disproportionating microorganisms.</title>
        <authorList>
            <person name="Ward L.M."/>
            <person name="Bertran E."/>
            <person name="Johnston D."/>
        </authorList>
    </citation>
    <scope>NUCLEOTIDE SEQUENCE [LARGE SCALE GENOMIC DNA]</scope>
    <source>
        <strain evidence="5 6">DSM 14055</strain>
    </source>
</reference>
<dbReference type="InterPro" id="IPR053888">
    <property type="entry name" value="MRM3-like_sub_bind"/>
</dbReference>